<sequence>MEASMAGSVEQSYNPIPGSNEQENPTNFPGEAGSDERSLHSGEPINGMLMTEAVEGAVSSQAAGEPSFTGEPQGKQDREAQHVKPYRTKFVRTHYRQTSHQKILRVRAGQRSSSDRSSFLIILEPSKSEADVFEVKTTPVHILLVPI</sequence>
<protein>
    <submittedName>
        <fullName evidence="2">Uncharacterized protein</fullName>
    </submittedName>
</protein>
<organism evidence="2 3">
    <name type="scientific">Holothuria leucospilota</name>
    <name type="common">Black long sea cucumber</name>
    <name type="synonym">Mertensiothuria leucospilota</name>
    <dbReference type="NCBI Taxonomy" id="206669"/>
    <lineage>
        <taxon>Eukaryota</taxon>
        <taxon>Metazoa</taxon>
        <taxon>Echinodermata</taxon>
        <taxon>Eleutherozoa</taxon>
        <taxon>Echinozoa</taxon>
        <taxon>Holothuroidea</taxon>
        <taxon>Aspidochirotacea</taxon>
        <taxon>Aspidochirotida</taxon>
        <taxon>Holothuriidae</taxon>
        <taxon>Holothuria</taxon>
    </lineage>
</organism>
<dbReference type="AlphaFoldDB" id="A0A9Q1BCC2"/>
<feature type="compositionally biased region" description="Polar residues" evidence="1">
    <location>
        <begin position="9"/>
        <end position="27"/>
    </location>
</feature>
<dbReference type="EMBL" id="JAIZAY010000028">
    <property type="protein sequence ID" value="KAJ8019367.1"/>
    <property type="molecule type" value="Genomic_DNA"/>
</dbReference>
<keyword evidence="3" id="KW-1185">Reference proteome</keyword>
<evidence type="ECO:0000256" key="1">
    <source>
        <dbReference type="SAM" id="MobiDB-lite"/>
    </source>
</evidence>
<name>A0A9Q1BCC2_HOLLE</name>
<dbReference type="Proteomes" id="UP001152320">
    <property type="component" value="Unassembled WGS sequence"/>
</dbReference>
<comment type="caution">
    <text evidence="2">The sequence shown here is derived from an EMBL/GenBank/DDBJ whole genome shotgun (WGS) entry which is preliminary data.</text>
</comment>
<evidence type="ECO:0000313" key="3">
    <source>
        <dbReference type="Proteomes" id="UP001152320"/>
    </source>
</evidence>
<gene>
    <name evidence="2" type="ORF">HOLleu_42075</name>
</gene>
<feature type="region of interest" description="Disordered" evidence="1">
    <location>
        <begin position="1"/>
        <end position="89"/>
    </location>
</feature>
<proteinExistence type="predicted"/>
<accession>A0A9Q1BCC2</accession>
<reference evidence="2" key="1">
    <citation type="submission" date="2021-10" db="EMBL/GenBank/DDBJ databases">
        <title>Tropical sea cucumber genome reveals ecological adaptation and Cuvierian tubules defense mechanism.</title>
        <authorList>
            <person name="Chen T."/>
        </authorList>
    </citation>
    <scope>NUCLEOTIDE SEQUENCE</scope>
    <source>
        <strain evidence="2">Nanhai2018</strain>
        <tissue evidence="2">Muscle</tissue>
    </source>
</reference>
<evidence type="ECO:0000313" key="2">
    <source>
        <dbReference type="EMBL" id="KAJ8019367.1"/>
    </source>
</evidence>